<name>A0ABY5DUZ8_9ACTN</name>
<evidence type="ECO:0000313" key="7">
    <source>
        <dbReference type="EMBL" id="UTI65320.1"/>
    </source>
</evidence>
<feature type="transmembrane region" description="Helical" evidence="5">
    <location>
        <begin position="143"/>
        <end position="176"/>
    </location>
</feature>
<accession>A0ABY5DUZ8</accession>
<dbReference type="Pfam" id="PF01740">
    <property type="entry name" value="STAS"/>
    <property type="match status" value="1"/>
</dbReference>
<reference evidence="7 8" key="1">
    <citation type="submission" date="2022-06" db="EMBL/GenBank/DDBJ databases">
        <title>Paraconexibacter antarcticus.</title>
        <authorList>
            <person name="Kim C.S."/>
        </authorList>
    </citation>
    <scope>NUCLEOTIDE SEQUENCE [LARGE SCALE GENOMIC DNA]</scope>
    <source>
        <strain evidence="7 8">02-257</strain>
    </source>
</reference>
<evidence type="ECO:0000256" key="5">
    <source>
        <dbReference type="SAM" id="Phobius"/>
    </source>
</evidence>
<evidence type="ECO:0000256" key="4">
    <source>
        <dbReference type="ARBA" id="ARBA00023136"/>
    </source>
</evidence>
<proteinExistence type="predicted"/>
<dbReference type="InterPro" id="IPR011547">
    <property type="entry name" value="SLC26A/SulP_dom"/>
</dbReference>
<dbReference type="Gene3D" id="3.30.750.24">
    <property type="entry name" value="STAS domain"/>
    <property type="match status" value="1"/>
</dbReference>
<protein>
    <submittedName>
        <fullName evidence="7">SulP family inorganic anion transporter</fullName>
    </submittedName>
</protein>
<evidence type="ECO:0000256" key="1">
    <source>
        <dbReference type="ARBA" id="ARBA00004141"/>
    </source>
</evidence>
<feature type="transmembrane region" description="Helical" evidence="5">
    <location>
        <begin position="104"/>
        <end position="123"/>
    </location>
</feature>
<gene>
    <name evidence="7" type="ORF">NBH00_03700</name>
</gene>
<keyword evidence="4 5" id="KW-0472">Membrane</keyword>
<keyword evidence="2 5" id="KW-0812">Transmembrane</keyword>
<dbReference type="EMBL" id="CP098502">
    <property type="protein sequence ID" value="UTI65320.1"/>
    <property type="molecule type" value="Genomic_DNA"/>
</dbReference>
<keyword evidence="8" id="KW-1185">Reference proteome</keyword>
<keyword evidence="3 5" id="KW-1133">Transmembrane helix</keyword>
<evidence type="ECO:0000259" key="6">
    <source>
        <dbReference type="PROSITE" id="PS50801"/>
    </source>
</evidence>
<dbReference type="Pfam" id="PF00916">
    <property type="entry name" value="Sulfate_transp"/>
    <property type="match status" value="1"/>
</dbReference>
<dbReference type="InterPro" id="IPR052706">
    <property type="entry name" value="Membrane-Transporter-like"/>
</dbReference>
<evidence type="ECO:0000256" key="2">
    <source>
        <dbReference type="ARBA" id="ARBA00022692"/>
    </source>
</evidence>
<dbReference type="SUPFAM" id="SSF52091">
    <property type="entry name" value="SpoIIaa-like"/>
    <property type="match status" value="1"/>
</dbReference>
<dbReference type="InterPro" id="IPR002645">
    <property type="entry name" value="STAS_dom"/>
</dbReference>
<comment type="subcellular location">
    <subcellularLocation>
        <location evidence="1">Membrane</location>
        <topology evidence="1">Multi-pass membrane protein</topology>
    </subcellularLocation>
</comment>
<dbReference type="PANTHER" id="PTHR43310">
    <property type="entry name" value="SULFATE TRANSPORTER YBAR-RELATED"/>
    <property type="match status" value="1"/>
</dbReference>
<feature type="transmembrane region" description="Helical" evidence="5">
    <location>
        <begin position="197"/>
        <end position="227"/>
    </location>
</feature>
<dbReference type="CDD" id="cd07042">
    <property type="entry name" value="STAS_SulP_like_sulfate_transporter"/>
    <property type="match status" value="1"/>
</dbReference>
<organism evidence="7 8">
    <name type="scientific">Paraconexibacter antarcticus</name>
    <dbReference type="NCBI Taxonomy" id="2949664"/>
    <lineage>
        <taxon>Bacteria</taxon>
        <taxon>Bacillati</taxon>
        <taxon>Actinomycetota</taxon>
        <taxon>Thermoleophilia</taxon>
        <taxon>Solirubrobacterales</taxon>
        <taxon>Paraconexibacteraceae</taxon>
        <taxon>Paraconexibacter</taxon>
    </lineage>
</organism>
<dbReference type="Proteomes" id="UP001056035">
    <property type="component" value="Chromosome"/>
</dbReference>
<dbReference type="InterPro" id="IPR036513">
    <property type="entry name" value="STAS_dom_sf"/>
</dbReference>
<dbReference type="PROSITE" id="PS50801">
    <property type="entry name" value="STAS"/>
    <property type="match status" value="1"/>
</dbReference>
<sequence length="334" mass="35190">MVRSTDRSGVVGSEVAWWAAEAFVESDRGGIDLPNVGDEGALPSTLPLLGIPGVPFTLHTLQIILPYSLALAAVGLLESLMTARLVDDITETRSDKDREARGQGIANIVTGFFGGMPGCAMIGQTMINVRVSGARTRLSTFCAGLFLLLLVVVLGDLVAVIPMTALVAVMILVSLSTFDWHSIAPATLRRMPRSETVVMLVTVAGTVATDNLAIGVGAGVLTAMAAFARKVAHLVEVDRVLDPDASTAFYSVHGELFFASDQELIDAFEYATDPGRVIIDFSRAHVWDASAVAALDAIEGHYRRHGVAVTITGLNERSADLHGALSGELAGAHA</sequence>
<feature type="domain" description="STAS" evidence="6">
    <location>
        <begin position="237"/>
        <end position="317"/>
    </location>
</feature>
<dbReference type="PANTHER" id="PTHR43310:SF1">
    <property type="entry name" value="SULFATE TRANSPORTER YBAR-RELATED"/>
    <property type="match status" value="1"/>
</dbReference>
<evidence type="ECO:0000256" key="3">
    <source>
        <dbReference type="ARBA" id="ARBA00022989"/>
    </source>
</evidence>
<evidence type="ECO:0000313" key="8">
    <source>
        <dbReference type="Proteomes" id="UP001056035"/>
    </source>
</evidence>